<feature type="active site" description="Acyl-ester intermediate" evidence="5">
    <location>
        <position position="243"/>
    </location>
</feature>
<feature type="binding site" evidence="6">
    <location>
        <begin position="240"/>
        <end position="243"/>
    </location>
    <ligand>
        <name>substrate</name>
    </ligand>
</feature>
<gene>
    <name evidence="8" type="ORF">BDV29DRAFT_191837</name>
</gene>
<dbReference type="Pfam" id="PF01425">
    <property type="entry name" value="Amidase"/>
    <property type="match status" value="1"/>
</dbReference>
<evidence type="ECO:0000313" key="8">
    <source>
        <dbReference type="EMBL" id="KAB8073315.1"/>
    </source>
</evidence>
<evidence type="ECO:0000256" key="5">
    <source>
        <dbReference type="PIRSR" id="PIRSR001221-1"/>
    </source>
</evidence>
<dbReference type="InterPro" id="IPR023631">
    <property type="entry name" value="Amidase_dom"/>
</dbReference>
<proteinExistence type="inferred from homology"/>
<dbReference type="EMBL" id="ML732229">
    <property type="protein sequence ID" value="KAB8073315.1"/>
    <property type="molecule type" value="Genomic_DNA"/>
</dbReference>
<dbReference type="PANTHER" id="PTHR46072">
    <property type="entry name" value="AMIDASE-RELATED-RELATED"/>
    <property type="match status" value="1"/>
</dbReference>
<dbReference type="Proteomes" id="UP000326565">
    <property type="component" value="Unassembled WGS sequence"/>
</dbReference>
<protein>
    <recommendedName>
        <fullName evidence="3">amidase</fullName>
        <ecNumber evidence="3">3.5.1.4</ecNumber>
    </recommendedName>
</protein>
<evidence type="ECO:0000313" key="9">
    <source>
        <dbReference type="Proteomes" id="UP000326565"/>
    </source>
</evidence>
<evidence type="ECO:0000256" key="2">
    <source>
        <dbReference type="ARBA" id="ARBA00009199"/>
    </source>
</evidence>
<feature type="binding site" evidence="6">
    <location>
        <position position="219"/>
    </location>
    <ligand>
        <name>substrate</name>
    </ligand>
</feature>
<evidence type="ECO:0000256" key="3">
    <source>
        <dbReference type="ARBA" id="ARBA00012922"/>
    </source>
</evidence>
<evidence type="ECO:0000259" key="7">
    <source>
        <dbReference type="Pfam" id="PF01425"/>
    </source>
</evidence>
<evidence type="ECO:0000256" key="6">
    <source>
        <dbReference type="PIRSR" id="PIRSR001221-2"/>
    </source>
</evidence>
<organism evidence="8 9">
    <name type="scientific">Aspergillus leporis</name>
    <dbReference type="NCBI Taxonomy" id="41062"/>
    <lineage>
        <taxon>Eukaryota</taxon>
        <taxon>Fungi</taxon>
        <taxon>Dikarya</taxon>
        <taxon>Ascomycota</taxon>
        <taxon>Pezizomycotina</taxon>
        <taxon>Eurotiomycetes</taxon>
        <taxon>Eurotiomycetidae</taxon>
        <taxon>Eurotiales</taxon>
        <taxon>Aspergillaceae</taxon>
        <taxon>Aspergillus</taxon>
        <taxon>Aspergillus subgen. Circumdati</taxon>
    </lineage>
</organism>
<dbReference type="InterPro" id="IPR020556">
    <property type="entry name" value="Amidase_CS"/>
</dbReference>
<evidence type="ECO:0000256" key="1">
    <source>
        <dbReference type="ARBA" id="ARBA00001311"/>
    </source>
</evidence>
<dbReference type="OrthoDB" id="6428749at2759"/>
<reference evidence="8 9" key="1">
    <citation type="submission" date="2019-04" db="EMBL/GenBank/DDBJ databases">
        <title>Friends and foes A comparative genomics study of 23 Aspergillus species from section Flavi.</title>
        <authorList>
            <consortium name="DOE Joint Genome Institute"/>
            <person name="Kjaerbolling I."/>
            <person name="Vesth T."/>
            <person name="Frisvad J.C."/>
            <person name="Nybo J.L."/>
            <person name="Theobald S."/>
            <person name="Kildgaard S."/>
            <person name="Isbrandt T."/>
            <person name="Kuo A."/>
            <person name="Sato A."/>
            <person name="Lyhne E.K."/>
            <person name="Kogle M.E."/>
            <person name="Wiebenga A."/>
            <person name="Kun R.S."/>
            <person name="Lubbers R.J."/>
            <person name="Makela M.R."/>
            <person name="Barry K."/>
            <person name="Chovatia M."/>
            <person name="Clum A."/>
            <person name="Daum C."/>
            <person name="Haridas S."/>
            <person name="He G."/>
            <person name="LaButti K."/>
            <person name="Lipzen A."/>
            <person name="Mondo S."/>
            <person name="Riley R."/>
            <person name="Salamov A."/>
            <person name="Simmons B.A."/>
            <person name="Magnuson J.K."/>
            <person name="Henrissat B."/>
            <person name="Mortensen U.H."/>
            <person name="Larsen T.O."/>
            <person name="Devries R.P."/>
            <person name="Grigoriev I.V."/>
            <person name="Machida M."/>
            <person name="Baker S.E."/>
            <person name="Andersen M.R."/>
        </authorList>
    </citation>
    <scope>NUCLEOTIDE SEQUENCE [LARGE SCALE GENOMIC DNA]</scope>
    <source>
        <strain evidence="8 9">CBS 151.66</strain>
    </source>
</reference>
<keyword evidence="9" id="KW-1185">Reference proteome</keyword>
<dbReference type="EC" id="3.5.1.4" evidence="3"/>
<dbReference type="PANTHER" id="PTHR46072:SF3">
    <property type="entry name" value="AMIDASE"/>
    <property type="match status" value="1"/>
</dbReference>
<dbReference type="AlphaFoldDB" id="A0A5N5X036"/>
<dbReference type="PIRSF" id="PIRSF001221">
    <property type="entry name" value="Amidase_fungi"/>
    <property type="match status" value="1"/>
</dbReference>
<accession>A0A5N5X036</accession>
<comment type="catalytic activity">
    <reaction evidence="1">
        <text>a monocarboxylic acid amide + H2O = a monocarboxylate + NH4(+)</text>
        <dbReference type="Rhea" id="RHEA:12020"/>
        <dbReference type="ChEBI" id="CHEBI:15377"/>
        <dbReference type="ChEBI" id="CHEBI:28938"/>
        <dbReference type="ChEBI" id="CHEBI:35757"/>
        <dbReference type="ChEBI" id="CHEBI:83628"/>
        <dbReference type="EC" id="3.5.1.4"/>
    </reaction>
</comment>
<feature type="domain" description="Amidase" evidence="7">
    <location>
        <begin position="88"/>
        <end position="537"/>
    </location>
</feature>
<sequence length="548" mass="59771">MTKIVATEHTWETKVAEKRKQLQRQIPGEWKLSSTFISSLPQNGHLVEADIPRRSGILSEEELDITEHYSAGQLLQKLAWGGVSSVQVTTAFCKRAAIAQQLTCCLTEHFFDRALERAQYLDDYLKREKRVVGPLHGLPISLKDSFCIEGIQTTVGYVSFLDNPSAKSNSALVNLLLDLGAVLYVKTNIPQTMMTGDSENNIYGRTLNPHNTNLTAGGSSGGEGALTAFRGSILGVGTDIAGSIRIPSLCCGVYGFKPTADRIPFGGQVSGAIEGVPGLKPSAGPLGHSIDDIELFMSTILATETWRYDVTALGTPWQRPVKSPTLLTVGVVPEDPQFPLHPPIRRAMDSAIEALTKKGHRIVRLKLDNLQGVAYASRLSFQYFIYGPHVDHISPSGEPVVASVAQASSPLFTGPFPVDQDLGIFEKIDALHKARMAYADAWRKIWVGHGLDAVLAPGAQNTATPHDTFGWPPYTVMWNLLEYPACIIPYGRASKELDPNPMALQDGVQPSYDPDSVDGAPCALQIVTPRHQDEKCLLVSRVIDRDIR</sequence>
<dbReference type="SUPFAM" id="SSF75304">
    <property type="entry name" value="Amidase signature (AS) enzymes"/>
    <property type="match status" value="1"/>
</dbReference>
<feature type="binding site" evidence="6">
    <location>
        <position position="193"/>
    </location>
    <ligand>
        <name>substrate</name>
    </ligand>
</feature>
<dbReference type="PROSITE" id="PS00571">
    <property type="entry name" value="AMIDASES"/>
    <property type="match status" value="1"/>
</dbReference>
<dbReference type="Gene3D" id="3.90.1300.10">
    <property type="entry name" value="Amidase signature (AS) domain"/>
    <property type="match status" value="1"/>
</dbReference>
<dbReference type="InterPro" id="IPR036928">
    <property type="entry name" value="AS_sf"/>
</dbReference>
<evidence type="ECO:0000256" key="4">
    <source>
        <dbReference type="ARBA" id="ARBA00022801"/>
    </source>
</evidence>
<name>A0A5N5X036_9EURO</name>
<keyword evidence="4" id="KW-0378">Hydrolase</keyword>
<dbReference type="GO" id="GO:0004040">
    <property type="term" value="F:amidase activity"/>
    <property type="evidence" value="ECO:0007669"/>
    <property type="project" value="UniProtKB-EC"/>
</dbReference>
<feature type="active site" description="Charge relay system" evidence="5">
    <location>
        <position position="143"/>
    </location>
</feature>
<feature type="active site" description="Charge relay system" evidence="5">
    <location>
        <position position="219"/>
    </location>
</feature>
<comment type="similarity">
    <text evidence="2">Belongs to the amidase family.</text>
</comment>